<comment type="caution">
    <text evidence="1">The sequence shown here is derived from an EMBL/GenBank/DDBJ whole genome shotgun (WGS) entry which is preliminary data.</text>
</comment>
<reference evidence="1" key="1">
    <citation type="submission" date="2023-05" db="EMBL/GenBank/DDBJ databases">
        <title>Whole genome sequence of Commensalibacter sp.</title>
        <authorList>
            <person name="Charoenyingcharoen P."/>
            <person name="Yukphan P."/>
        </authorList>
    </citation>
    <scope>NUCLEOTIDE SEQUENCE</scope>
    <source>
        <strain evidence="1">TBRC 10068</strain>
    </source>
</reference>
<evidence type="ECO:0000313" key="1">
    <source>
        <dbReference type="EMBL" id="MDI2112606.1"/>
    </source>
</evidence>
<accession>A0ABT6Q6T3</accession>
<dbReference type="RefSeq" id="WP_281462242.1">
    <property type="nucleotide sequence ID" value="NZ_JASBAN010000001.1"/>
</dbReference>
<dbReference type="EMBL" id="JASBAN010000001">
    <property type="protein sequence ID" value="MDI2112606.1"/>
    <property type="molecule type" value="Genomic_DNA"/>
</dbReference>
<gene>
    <name evidence="1" type="ORF">QJV33_04770</name>
</gene>
<keyword evidence="2" id="KW-1185">Reference proteome</keyword>
<protein>
    <submittedName>
        <fullName evidence="1">Uncharacterized protein</fullName>
    </submittedName>
</protein>
<name>A0ABT6Q6T3_9PROT</name>
<sequence>MAFTLLGEVEAKIYIGYDLVLKDSQMRIFNLSIPQDNQIYFFTQYPTSQGFQDQY</sequence>
<evidence type="ECO:0000313" key="2">
    <source>
        <dbReference type="Proteomes" id="UP001431775"/>
    </source>
</evidence>
<proteinExistence type="predicted"/>
<organism evidence="1 2">
    <name type="scientific">Commensalibacter nepenthis</name>
    <dbReference type="NCBI Taxonomy" id="3043872"/>
    <lineage>
        <taxon>Bacteria</taxon>
        <taxon>Pseudomonadati</taxon>
        <taxon>Pseudomonadota</taxon>
        <taxon>Alphaproteobacteria</taxon>
        <taxon>Acetobacterales</taxon>
        <taxon>Acetobacteraceae</taxon>
    </lineage>
</organism>
<dbReference type="Proteomes" id="UP001431775">
    <property type="component" value="Unassembled WGS sequence"/>
</dbReference>